<feature type="transmembrane region" description="Helical" evidence="7">
    <location>
        <begin position="30"/>
        <end position="48"/>
    </location>
</feature>
<evidence type="ECO:0000256" key="5">
    <source>
        <dbReference type="ARBA" id="ARBA00023010"/>
    </source>
</evidence>
<evidence type="ECO:0000313" key="10">
    <source>
        <dbReference type="Proteomes" id="UP001549139"/>
    </source>
</evidence>
<dbReference type="InterPro" id="IPR019820">
    <property type="entry name" value="Sec-indep_translocase_CS"/>
</dbReference>
<comment type="function">
    <text evidence="7">Part of the twin-arginine translocation (Tat) system that transports large folded proteins containing a characteristic twin-arginine motif in their signal peptide across membranes. Together with TatB, TatC is part of a receptor directly interacting with Tat signal peptides.</text>
</comment>
<dbReference type="RefSeq" id="WP_246233767.1">
    <property type="nucleotide sequence ID" value="NZ_JAAXPF010000002.1"/>
</dbReference>
<feature type="region of interest" description="Disordered" evidence="8">
    <location>
        <begin position="270"/>
        <end position="333"/>
    </location>
</feature>
<comment type="caution">
    <text evidence="9">The sequence shown here is derived from an EMBL/GenBank/DDBJ whole genome shotgun (WGS) entry which is preliminary data.</text>
</comment>
<evidence type="ECO:0000256" key="1">
    <source>
        <dbReference type="ARBA" id="ARBA00004141"/>
    </source>
</evidence>
<dbReference type="HAMAP" id="MF_00902">
    <property type="entry name" value="TatC"/>
    <property type="match status" value="1"/>
</dbReference>
<keyword evidence="7" id="KW-0813">Transport</keyword>
<dbReference type="PROSITE" id="PS01218">
    <property type="entry name" value="TATC"/>
    <property type="match status" value="1"/>
</dbReference>
<feature type="transmembrane region" description="Helical" evidence="7">
    <location>
        <begin position="241"/>
        <end position="259"/>
    </location>
</feature>
<keyword evidence="3 7" id="KW-0653">Protein transport</keyword>
<accession>A0ABV2NVU4</accession>
<dbReference type="PANTHER" id="PTHR30371">
    <property type="entry name" value="SEC-INDEPENDENT PROTEIN TRANSLOCASE PROTEIN TATC"/>
    <property type="match status" value="1"/>
</dbReference>
<dbReference type="PANTHER" id="PTHR30371:SF0">
    <property type="entry name" value="SEC-INDEPENDENT PROTEIN TRANSLOCASE PROTEIN TATC, CHLOROPLASTIC-RELATED"/>
    <property type="match status" value="1"/>
</dbReference>
<evidence type="ECO:0000256" key="2">
    <source>
        <dbReference type="ARBA" id="ARBA00022692"/>
    </source>
</evidence>
<keyword evidence="4 7" id="KW-1133">Transmembrane helix</keyword>
<keyword evidence="6 7" id="KW-0472">Membrane</keyword>
<keyword evidence="7" id="KW-1003">Cell membrane</keyword>
<feature type="transmembrane region" description="Helical" evidence="7">
    <location>
        <begin position="133"/>
        <end position="155"/>
    </location>
</feature>
<dbReference type="NCBIfam" id="TIGR00945">
    <property type="entry name" value="tatC"/>
    <property type="match status" value="1"/>
</dbReference>
<dbReference type="EMBL" id="JBEPNZ010000001">
    <property type="protein sequence ID" value="MET3943712.1"/>
    <property type="molecule type" value="Genomic_DNA"/>
</dbReference>
<organism evidence="9 10">
    <name type="scientific">Corynebacterium mucifaciens</name>
    <dbReference type="NCBI Taxonomy" id="57171"/>
    <lineage>
        <taxon>Bacteria</taxon>
        <taxon>Bacillati</taxon>
        <taxon>Actinomycetota</taxon>
        <taxon>Actinomycetes</taxon>
        <taxon>Mycobacteriales</taxon>
        <taxon>Corynebacteriaceae</taxon>
        <taxon>Corynebacterium</taxon>
    </lineage>
</organism>
<keyword evidence="2 7" id="KW-0812">Transmembrane</keyword>
<keyword evidence="10" id="KW-1185">Reference proteome</keyword>
<keyword evidence="5 7" id="KW-0811">Translocation</keyword>
<evidence type="ECO:0000313" key="9">
    <source>
        <dbReference type="EMBL" id="MET3943712.1"/>
    </source>
</evidence>
<feature type="transmembrane region" description="Helical" evidence="7">
    <location>
        <begin position="182"/>
        <end position="206"/>
    </location>
</feature>
<comment type="similarity">
    <text evidence="7">Belongs to the TatC family.</text>
</comment>
<dbReference type="InterPro" id="IPR002033">
    <property type="entry name" value="TatC"/>
</dbReference>
<reference evidence="9 10" key="1">
    <citation type="submission" date="2024-06" db="EMBL/GenBank/DDBJ databases">
        <title>Sequencing the genomes of 1000 actinobacteria strains.</title>
        <authorList>
            <person name="Klenk H.-P."/>
        </authorList>
    </citation>
    <scope>NUCLEOTIDE SEQUENCE [LARGE SCALE GENOMIC DNA]</scope>
    <source>
        <strain evidence="9 10">DSM 44265</strain>
    </source>
</reference>
<dbReference type="PRINTS" id="PR01840">
    <property type="entry name" value="TATCFAMILY"/>
</dbReference>
<comment type="subunit">
    <text evidence="7">The Tat system comprises two distinct complexes: a TatABC complex, containing multiple copies of TatA, TatB and TatC subunits, and a separate TatA complex, containing only TatA subunits. Substrates initially bind to the TatABC complex, which probably triggers association of the separate TatA complex to form the active translocon.</text>
</comment>
<proteinExistence type="inferred from homology"/>
<evidence type="ECO:0000256" key="6">
    <source>
        <dbReference type="ARBA" id="ARBA00023136"/>
    </source>
</evidence>
<feature type="transmembrane region" description="Helical" evidence="7">
    <location>
        <begin position="100"/>
        <end position="121"/>
    </location>
</feature>
<comment type="subcellular location">
    <subcellularLocation>
        <location evidence="7">Cell membrane</location>
        <topology evidence="7">Multi-pass membrane protein</topology>
    </subcellularLocation>
    <subcellularLocation>
        <location evidence="1">Membrane</location>
        <topology evidence="1">Multi-pass membrane protein</topology>
    </subcellularLocation>
</comment>
<feature type="transmembrane region" description="Helical" evidence="7">
    <location>
        <begin position="218"/>
        <end position="235"/>
    </location>
</feature>
<evidence type="ECO:0000256" key="3">
    <source>
        <dbReference type="ARBA" id="ARBA00022927"/>
    </source>
</evidence>
<evidence type="ECO:0000256" key="4">
    <source>
        <dbReference type="ARBA" id="ARBA00022989"/>
    </source>
</evidence>
<dbReference type="Pfam" id="PF00902">
    <property type="entry name" value="TatC"/>
    <property type="match status" value="1"/>
</dbReference>
<evidence type="ECO:0000256" key="7">
    <source>
        <dbReference type="HAMAP-Rule" id="MF_00902"/>
    </source>
</evidence>
<evidence type="ECO:0000256" key="8">
    <source>
        <dbReference type="SAM" id="MobiDB-lite"/>
    </source>
</evidence>
<protein>
    <recommendedName>
        <fullName evidence="7">Sec-independent protein translocase protein TatC</fullName>
    </recommendedName>
</protein>
<name>A0ABV2NVU4_9CORY</name>
<sequence>MARTKKPKRPKNPTGEMTLVEHLQELRHRVIVSLAAIVVGTIIGFIWYQTAPPRMLPLGEIIRGPYCNLPPELRADFTGDGECRLLATSPFEMFMLRLKVGALAGLVLASPVWLTQIWNFITPGLHKSERRYTFSFVAIAVALFVAGALLAYFVLDKGLYVLMSIGSEFQVAALTGGEYYNFLLSLIVIFGVSFELPLIIVMLNLVGILRYEHVKDKRRLIIVLIFVFAAIMTPGQDPFSMVALALSITVLVEMAFQFCRWNDRKRNRERPDWMDLSDDEASGPIEAPTPIGKASRVSVQPEARPAPKQPAPERPHAPSQRGYADGTDFGDVL</sequence>
<gene>
    <name evidence="7" type="primary">tatC</name>
    <name evidence="9" type="ORF">JOF50_000511</name>
</gene>
<dbReference type="Proteomes" id="UP001549139">
    <property type="component" value="Unassembled WGS sequence"/>
</dbReference>